<dbReference type="EMBL" id="CAJNOJ010001056">
    <property type="protein sequence ID" value="CAF1540669.1"/>
    <property type="molecule type" value="Genomic_DNA"/>
</dbReference>
<accession>A0A815X5I2</accession>
<reference evidence="2" key="1">
    <citation type="submission" date="2021-02" db="EMBL/GenBank/DDBJ databases">
        <authorList>
            <person name="Nowell W R."/>
        </authorList>
    </citation>
    <scope>NUCLEOTIDE SEQUENCE</scope>
</reference>
<dbReference type="EMBL" id="CAJNOR010005241">
    <property type="protein sequence ID" value="CAF1553070.1"/>
    <property type="molecule type" value="Genomic_DNA"/>
</dbReference>
<dbReference type="Proteomes" id="UP000663852">
    <property type="component" value="Unassembled WGS sequence"/>
</dbReference>
<sequence>MCSFIITQYWRNANGGYLQLCRASAIGPELLTRQSYTGESFPYGTFCLYKPYDNCDILCDLQFYAKRLVLAKNNINSMLDRLEVILCCFRVLFYDFLVHYDVIIIGLDRFEVSLEYCRAHFESSFSPLCDDIYIRFNLSELIFWCCRMHFENSLCLHYDAIVIWCSQFEPTFWCWQKHFKSNLFPHYVEIYVVNDSNLVRDFILSRLPISSRSQAIAFSTLSTLWSQGQYGRRESFETFSRNYQPRFALKYYTQDSDFHRIINRTLRQDSIERIYHIRAVISHTIDCLRQSSLSEEDSVMLTLFRGQQITVFELDKLRRCKGEVVSIRSFFSTTFSASVADIFSGNGAIKDRYMVSVRFKIYLDTSQSMRPYRLITESAEDEVLLSPGTKFVLKSCRKLHDNPRSWLIKMVAIPEKQQEQLRLTYGETFFYGQRPVVVVRF</sequence>
<dbReference type="AlphaFoldDB" id="A0A815X5I2"/>
<proteinExistence type="predicted"/>
<dbReference type="Gene3D" id="3.90.176.10">
    <property type="entry name" value="Toxin ADP-ribosyltransferase, Chain A, domain 1"/>
    <property type="match status" value="1"/>
</dbReference>
<evidence type="ECO:0000313" key="2">
    <source>
        <dbReference type="EMBL" id="CAF1553070.1"/>
    </source>
</evidence>
<keyword evidence="3" id="KW-1185">Reference proteome</keyword>
<organism evidence="2 3">
    <name type="scientific">Adineta ricciae</name>
    <name type="common">Rotifer</name>
    <dbReference type="NCBI Taxonomy" id="249248"/>
    <lineage>
        <taxon>Eukaryota</taxon>
        <taxon>Metazoa</taxon>
        <taxon>Spiralia</taxon>
        <taxon>Gnathifera</taxon>
        <taxon>Rotifera</taxon>
        <taxon>Eurotatoria</taxon>
        <taxon>Bdelloidea</taxon>
        <taxon>Adinetida</taxon>
        <taxon>Adinetidae</taxon>
        <taxon>Adineta</taxon>
    </lineage>
</organism>
<dbReference type="PROSITE" id="PS51996">
    <property type="entry name" value="TR_MART"/>
    <property type="match status" value="1"/>
</dbReference>
<dbReference type="OrthoDB" id="10024596at2759"/>
<dbReference type="Proteomes" id="UP000663828">
    <property type="component" value="Unassembled WGS sequence"/>
</dbReference>
<dbReference type="SUPFAM" id="SSF56399">
    <property type="entry name" value="ADP-ribosylation"/>
    <property type="match status" value="1"/>
</dbReference>
<protein>
    <recommendedName>
        <fullName evidence="4">NAD(+)--protein-arginine ADP-ribosyltransferase</fullName>
    </recommendedName>
</protein>
<name>A0A815X5I2_ADIRI</name>
<evidence type="ECO:0000313" key="3">
    <source>
        <dbReference type="Proteomes" id="UP000663828"/>
    </source>
</evidence>
<comment type="caution">
    <text evidence="2">The sequence shown here is derived from an EMBL/GenBank/DDBJ whole genome shotgun (WGS) entry which is preliminary data.</text>
</comment>
<evidence type="ECO:0000313" key="1">
    <source>
        <dbReference type="EMBL" id="CAF1540669.1"/>
    </source>
</evidence>
<evidence type="ECO:0008006" key="4">
    <source>
        <dbReference type="Google" id="ProtNLM"/>
    </source>
</evidence>
<gene>
    <name evidence="1" type="ORF">EDS130_LOCUS45295</name>
    <name evidence="2" type="ORF">XAT740_LOCUS43046</name>
</gene>